<dbReference type="EC" id="6.1.1.5" evidence="3"/>
<keyword evidence="4" id="KW-0963">Cytoplasm</keyword>
<evidence type="ECO:0000256" key="8">
    <source>
        <dbReference type="ARBA" id="ARBA00022917"/>
    </source>
</evidence>
<evidence type="ECO:0000259" key="13">
    <source>
        <dbReference type="Pfam" id="PF08264"/>
    </source>
</evidence>
<dbReference type="GO" id="GO:0005737">
    <property type="term" value="C:cytoplasm"/>
    <property type="evidence" value="ECO:0007669"/>
    <property type="project" value="UniProtKB-SubCell"/>
</dbReference>
<evidence type="ECO:0000256" key="2">
    <source>
        <dbReference type="ARBA" id="ARBA00005594"/>
    </source>
</evidence>
<dbReference type="GO" id="GO:0002161">
    <property type="term" value="F:aminoacyl-tRNA deacylase activity"/>
    <property type="evidence" value="ECO:0007669"/>
    <property type="project" value="InterPro"/>
</dbReference>
<proteinExistence type="inferred from homology"/>
<keyword evidence="9" id="KW-0030">Aminoacyl-tRNA synthetase</keyword>
<evidence type="ECO:0000259" key="12">
    <source>
        <dbReference type="Pfam" id="PF00133"/>
    </source>
</evidence>
<dbReference type="FunFam" id="1.10.730.10:FF:000004">
    <property type="entry name" value="Isoleucyl-tRNA synthetase, cytoplasmic"/>
    <property type="match status" value="1"/>
</dbReference>
<evidence type="ECO:0000256" key="3">
    <source>
        <dbReference type="ARBA" id="ARBA00013165"/>
    </source>
</evidence>
<dbReference type="Pfam" id="PF00133">
    <property type="entry name" value="tRNA-synt_1"/>
    <property type="match status" value="1"/>
</dbReference>
<dbReference type="InterPro" id="IPR009080">
    <property type="entry name" value="tRNAsynth_Ia_anticodon-bd"/>
</dbReference>
<keyword evidence="7" id="KW-0067">ATP-binding</keyword>
<dbReference type="FunFam" id="3.40.50.620:FF:000050">
    <property type="entry name" value="Isoleucyl-tRNA synthetase,cytoplasmic"/>
    <property type="match status" value="1"/>
</dbReference>
<comment type="subcellular location">
    <subcellularLocation>
        <location evidence="1">Cytoplasm</location>
    </subcellularLocation>
</comment>
<dbReference type="SUPFAM" id="SSF47323">
    <property type="entry name" value="Anticodon-binding domain of a subclass of class I aminoacyl-tRNA synthetases"/>
    <property type="match status" value="1"/>
</dbReference>
<evidence type="ECO:0000256" key="4">
    <source>
        <dbReference type="ARBA" id="ARBA00022490"/>
    </source>
</evidence>
<dbReference type="NCBIfam" id="TIGR00392">
    <property type="entry name" value="ileS"/>
    <property type="match status" value="1"/>
</dbReference>
<dbReference type="CDD" id="cd07961">
    <property type="entry name" value="Anticodon_Ia_Ile_ABEc"/>
    <property type="match status" value="1"/>
</dbReference>
<dbReference type="InterPro" id="IPR009008">
    <property type="entry name" value="Val/Leu/Ile-tRNA-synth_edit"/>
</dbReference>
<dbReference type="PANTHER" id="PTHR42780">
    <property type="entry name" value="SOLEUCYL-TRNA SYNTHETASE"/>
    <property type="match status" value="1"/>
</dbReference>
<keyword evidence="5" id="KW-0436">Ligase</keyword>
<sequence length="991" mass="111754">MARWIDMENDYKTLDLKYMESVWWVCKQLFEKDLIYRGYKVMPYSTACSTPLSNFEAGQNYKDVSDPECVVAFPVIGADPPISLVAWTTTPWTLPSNLALCVHPTLDYVYIKDKKSEARYIMGKTRISQIFKKEADYVIEKECKGKDLEGLKYEPLFPYFVEDKAEVAYRVLTDTYVTDDGGTGVVHQAPAFGEDDYRVCLKSGVIVKGEAVPCPIDDDGRFTEKVPDFKGLHVKEADKPILAHLKPGGRLVKSGAIKHSYPFCWRSDTPLIYRVIPSWFVKVESIRERLVNNNAKTHWVPQAVKEKRFHNWLENARDWAISRNRFWGTPLPIWRSDDWEEVVCVGSVAELHELSGVLVTDLHKDTIDDIQIPSKQGKGMLKRVEEVFDCWFESGSMPYAQCHYPFENKEAFEASFPGDFIAEGLDQTRGWFYTLVVLGTALFDTAPFKNVIVNGLVLAQDGKKMSKRLKNYPDPEIVVDTHGADALRMYLINSPVVRGEELRFREEGVKDVVRDVLLPWYNSYRFLVQSVRRMEREGEFEGIKQGHIVSDNVMDQWIQAACAGLVQFVRKEMEAYRLYTVMPRLLKYMDDLTNWYIKMNRPRLKGSCGVAECRLSADILFNVLFTLTRCMSPFTPLFCDKIYQNLKLFQPEGERADSIHHLPFPTANLDAMDERMEQKVSRMQSFVEKGRNARDKRGVSLRMPIRGCTAICQDETVLSDLRDLEGYIKEELNVRELITTTEEGDSVTRSAEPDNAVLGKRLGKAMKEVATAVRALNNAQLKEFEVKGSIDVCGHTLSGTDIKMALNFSGASANVQAESYEGVLAIFDMEQDESLRREGLAREIVARVQRMRKAASLSLEDEIEIFYETADQALKEVIAEHAATIRGTLRVDMLAKDKLRPYAATISTIDEDINGSPISLTITRACLHCTPAGDSLSSDVEALRTAVAAVSFDTKTPPKEVTVSVGGGSVTLQIGTHAAFTLAAALNATSS</sequence>
<dbReference type="InterPro" id="IPR002301">
    <property type="entry name" value="Ile-tRNA-ligase"/>
</dbReference>
<dbReference type="AlphaFoldDB" id="A0A7S1HNF4"/>
<dbReference type="SUPFAM" id="SSF50677">
    <property type="entry name" value="ValRS/IleRS/LeuRS editing domain"/>
    <property type="match status" value="1"/>
</dbReference>
<feature type="domain" description="Aminoacyl-tRNA synthetase class Ia" evidence="12">
    <location>
        <begin position="2"/>
        <end position="502"/>
    </location>
</feature>
<feature type="domain" description="Methionyl/Valyl/Leucyl/Isoleucyl-tRNA synthetase anticodon-binding" evidence="13">
    <location>
        <begin position="555"/>
        <end position="705"/>
    </location>
</feature>
<comment type="catalytic activity">
    <reaction evidence="11">
        <text>tRNA(Ile) + L-isoleucine + ATP = L-isoleucyl-tRNA(Ile) + AMP + diphosphate</text>
        <dbReference type="Rhea" id="RHEA:11060"/>
        <dbReference type="Rhea" id="RHEA-COMP:9666"/>
        <dbReference type="Rhea" id="RHEA-COMP:9695"/>
        <dbReference type="ChEBI" id="CHEBI:30616"/>
        <dbReference type="ChEBI" id="CHEBI:33019"/>
        <dbReference type="ChEBI" id="CHEBI:58045"/>
        <dbReference type="ChEBI" id="CHEBI:78442"/>
        <dbReference type="ChEBI" id="CHEBI:78528"/>
        <dbReference type="ChEBI" id="CHEBI:456215"/>
        <dbReference type="EC" id="6.1.1.5"/>
    </reaction>
</comment>
<protein>
    <recommendedName>
        <fullName evidence="3">isoleucine--tRNA ligase</fullName>
        <ecNumber evidence="3">6.1.1.5</ecNumber>
    </recommendedName>
    <alternativeName>
        <fullName evidence="10">Isoleucyl-tRNA synthetase</fullName>
    </alternativeName>
</protein>
<evidence type="ECO:0000256" key="5">
    <source>
        <dbReference type="ARBA" id="ARBA00022598"/>
    </source>
</evidence>
<dbReference type="FunFam" id="3.90.740.10:FF:000044">
    <property type="entry name" value="Isoleucine--tRNA ligase"/>
    <property type="match status" value="1"/>
</dbReference>
<dbReference type="PRINTS" id="PR00984">
    <property type="entry name" value="TRNASYNTHILE"/>
</dbReference>
<dbReference type="InterPro" id="IPR033709">
    <property type="entry name" value="Anticodon_Ile_ABEc"/>
</dbReference>
<dbReference type="Gene3D" id="3.40.50.620">
    <property type="entry name" value="HUPs"/>
    <property type="match status" value="2"/>
</dbReference>
<dbReference type="InterPro" id="IPR002300">
    <property type="entry name" value="aa-tRNA-synth_Ia"/>
</dbReference>
<dbReference type="GO" id="GO:0005524">
    <property type="term" value="F:ATP binding"/>
    <property type="evidence" value="ECO:0007669"/>
    <property type="project" value="UniProtKB-KW"/>
</dbReference>
<keyword evidence="8" id="KW-0648">Protein biosynthesis</keyword>
<dbReference type="CDD" id="cd00818">
    <property type="entry name" value="IleRS_core"/>
    <property type="match status" value="1"/>
</dbReference>
<dbReference type="GO" id="GO:0000049">
    <property type="term" value="F:tRNA binding"/>
    <property type="evidence" value="ECO:0007669"/>
    <property type="project" value="InterPro"/>
</dbReference>
<dbReference type="PANTHER" id="PTHR42780:SF1">
    <property type="entry name" value="ISOLEUCINE--TRNA LIGASE, CYTOPLASMIC"/>
    <property type="match status" value="1"/>
</dbReference>
<name>A0A7S1HNF4_HEMAN</name>
<organism evidence="14">
    <name type="scientific">Hemiselmis andersenii</name>
    <name type="common">Cryptophyte alga</name>
    <dbReference type="NCBI Taxonomy" id="464988"/>
    <lineage>
        <taxon>Eukaryota</taxon>
        <taxon>Cryptophyceae</taxon>
        <taxon>Cryptomonadales</taxon>
        <taxon>Hemiselmidaceae</taxon>
        <taxon>Hemiselmis</taxon>
    </lineage>
</organism>
<gene>
    <name evidence="14" type="ORF">HAND00432_LOCUS37565</name>
</gene>
<comment type="similarity">
    <text evidence="2">Belongs to the class-I aminoacyl-tRNA synthetase family.</text>
</comment>
<dbReference type="Gene3D" id="1.10.730.10">
    <property type="entry name" value="Isoleucyl-tRNA Synthetase, Domain 1"/>
    <property type="match status" value="1"/>
</dbReference>
<evidence type="ECO:0000256" key="10">
    <source>
        <dbReference type="ARBA" id="ARBA00032665"/>
    </source>
</evidence>
<evidence type="ECO:0000256" key="9">
    <source>
        <dbReference type="ARBA" id="ARBA00023146"/>
    </source>
</evidence>
<dbReference type="EMBL" id="HBFX01062210">
    <property type="protein sequence ID" value="CAD8986552.1"/>
    <property type="molecule type" value="Transcribed_RNA"/>
</dbReference>
<evidence type="ECO:0000256" key="6">
    <source>
        <dbReference type="ARBA" id="ARBA00022741"/>
    </source>
</evidence>
<dbReference type="Pfam" id="PF19302">
    <property type="entry name" value="DUF5915"/>
    <property type="match status" value="1"/>
</dbReference>
<reference evidence="14" key="1">
    <citation type="submission" date="2021-01" db="EMBL/GenBank/DDBJ databases">
        <authorList>
            <person name="Corre E."/>
            <person name="Pelletier E."/>
            <person name="Niang G."/>
            <person name="Scheremetjew M."/>
            <person name="Finn R."/>
            <person name="Kale V."/>
            <person name="Holt S."/>
            <person name="Cochrane G."/>
            <person name="Meng A."/>
            <person name="Brown T."/>
            <person name="Cohen L."/>
        </authorList>
    </citation>
    <scope>NUCLEOTIDE SEQUENCE</scope>
    <source>
        <strain evidence="14">CCMP644</strain>
    </source>
</reference>
<dbReference type="Gene3D" id="3.90.740.10">
    <property type="entry name" value="Valyl/Leucyl/Isoleucyl-tRNA synthetase, editing domain"/>
    <property type="match status" value="1"/>
</dbReference>
<evidence type="ECO:0000256" key="1">
    <source>
        <dbReference type="ARBA" id="ARBA00004496"/>
    </source>
</evidence>
<dbReference type="SUPFAM" id="SSF52374">
    <property type="entry name" value="Nucleotidylyl transferase"/>
    <property type="match status" value="1"/>
</dbReference>
<evidence type="ECO:0000256" key="11">
    <source>
        <dbReference type="ARBA" id="ARBA00048359"/>
    </source>
</evidence>
<evidence type="ECO:0000256" key="7">
    <source>
        <dbReference type="ARBA" id="ARBA00022840"/>
    </source>
</evidence>
<evidence type="ECO:0000313" key="14">
    <source>
        <dbReference type="EMBL" id="CAD8986552.1"/>
    </source>
</evidence>
<dbReference type="InterPro" id="IPR023586">
    <property type="entry name" value="Ile-tRNA-ligase_type2"/>
</dbReference>
<dbReference type="GO" id="GO:0004822">
    <property type="term" value="F:isoleucine-tRNA ligase activity"/>
    <property type="evidence" value="ECO:0007669"/>
    <property type="project" value="UniProtKB-EC"/>
</dbReference>
<accession>A0A7S1HNF4</accession>
<dbReference type="GO" id="GO:0006428">
    <property type="term" value="P:isoleucyl-tRNA aminoacylation"/>
    <property type="evidence" value="ECO:0007669"/>
    <property type="project" value="InterPro"/>
</dbReference>
<dbReference type="InterPro" id="IPR013155">
    <property type="entry name" value="M/V/L/I-tRNA-synth_anticd-bd"/>
</dbReference>
<dbReference type="InterPro" id="IPR014729">
    <property type="entry name" value="Rossmann-like_a/b/a_fold"/>
</dbReference>
<keyword evidence="6" id="KW-0547">Nucleotide-binding</keyword>
<dbReference type="Pfam" id="PF08264">
    <property type="entry name" value="Anticodon_1"/>
    <property type="match status" value="1"/>
</dbReference>